<dbReference type="Proteomes" id="UP000887566">
    <property type="component" value="Unplaced"/>
</dbReference>
<evidence type="ECO:0000313" key="2">
    <source>
        <dbReference type="Proteomes" id="UP000887566"/>
    </source>
</evidence>
<name>A0A914UIT4_9BILA</name>
<sequence>MSSNNRNAAYLEDARTNATGERFSELDITLTIQRKPAYYIYVLIVPTFVISLINTIGLFSAKREREDKWSGPSLINLEDAGSNPPRAIPHPTKVLIPLWVGELVAASLRCGGVHTTLTTSR</sequence>
<protein>
    <submittedName>
        <fullName evidence="3">Uncharacterized protein</fullName>
    </submittedName>
</protein>
<keyword evidence="2" id="KW-1185">Reference proteome</keyword>
<organism evidence="2 3">
    <name type="scientific">Plectus sambesii</name>
    <dbReference type="NCBI Taxonomy" id="2011161"/>
    <lineage>
        <taxon>Eukaryota</taxon>
        <taxon>Metazoa</taxon>
        <taxon>Ecdysozoa</taxon>
        <taxon>Nematoda</taxon>
        <taxon>Chromadorea</taxon>
        <taxon>Plectida</taxon>
        <taxon>Plectina</taxon>
        <taxon>Plectoidea</taxon>
        <taxon>Plectidae</taxon>
        <taxon>Plectus</taxon>
    </lineage>
</organism>
<evidence type="ECO:0000256" key="1">
    <source>
        <dbReference type="SAM" id="Phobius"/>
    </source>
</evidence>
<keyword evidence="1" id="KW-0472">Membrane</keyword>
<dbReference type="Gene3D" id="1.20.58.390">
    <property type="entry name" value="Neurotransmitter-gated ion-channel transmembrane domain"/>
    <property type="match status" value="1"/>
</dbReference>
<keyword evidence="1" id="KW-0812">Transmembrane</keyword>
<proteinExistence type="predicted"/>
<feature type="transmembrane region" description="Helical" evidence="1">
    <location>
        <begin position="38"/>
        <end position="59"/>
    </location>
</feature>
<dbReference type="AlphaFoldDB" id="A0A914UIT4"/>
<dbReference type="WBParaSite" id="PSAMB.scaffold10258size4221.g33174.t1">
    <property type="protein sequence ID" value="PSAMB.scaffold10258size4221.g33174.t1"/>
    <property type="gene ID" value="PSAMB.scaffold10258size4221.g33174"/>
</dbReference>
<evidence type="ECO:0000313" key="3">
    <source>
        <dbReference type="WBParaSite" id="PSAMB.scaffold10258size4221.g33174.t1"/>
    </source>
</evidence>
<dbReference type="InterPro" id="IPR038050">
    <property type="entry name" value="Neuro_actylchol_rec"/>
</dbReference>
<reference evidence="3" key="1">
    <citation type="submission" date="2022-11" db="UniProtKB">
        <authorList>
            <consortium name="WormBaseParasite"/>
        </authorList>
    </citation>
    <scope>IDENTIFICATION</scope>
</reference>
<accession>A0A914UIT4</accession>
<keyword evidence="1" id="KW-1133">Transmembrane helix</keyword>